<evidence type="ECO:0000313" key="4">
    <source>
        <dbReference type="Proteomes" id="UP001497525"/>
    </source>
</evidence>
<dbReference type="Pfam" id="PF00481">
    <property type="entry name" value="PP2C"/>
    <property type="match status" value="1"/>
</dbReference>
<gene>
    <name evidence="3" type="ORF">CDAUBV1_LOCUS11730</name>
</gene>
<evidence type="ECO:0000313" key="3">
    <source>
        <dbReference type="EMBL" id="CAL5137417.1"/>
    </source>
</evidence>
<reference evidence="3" key="1">
    <citation type="submission" date="2024-06" db="EMBL/GenBank/DDBJ databases">
        <authorList>
            <person name="Liu X."/>
            <person name="Lenzi L."/>
            <person name="Haldenby T S."/>
            <person name="Uol C."/>
        </authorList>
    </citation>
    <scope>NUCLEOTIDE SEQUENCE</scope>
</reference>
<dbReference type="CDD" id="cd00143">
    <property type="entry name" value="PP2Cc"/>
    <property type="match status" value="1"/>
</dbReference>
<feature type="domain" description="PPM-type phosphatase" evidence="2">
    <location>
        <begin position="167"/>
        <end position="545"/>
    </location>
</feature>
<feature type="region of interest" description="Disordered" evidence="1">
    <location>
        <begin position="490"/>
        <end position="514"/>
    </location>
</feature>
<dbReference type="SUPFAM" id="SSF81606">
    <property type="entry name" value="PP2C-like"/>
    <property type="match status" value="1"/>
</dbReference>
<dbReference type="PANTHER" id="PTHR13832:SF792">
    <property type="entry name" value="GM14286P"/>
    <property type="match status" value="1"/>
</dbReference>
<dbReference type="SMART" id="SM00332">
    <property type="entry name" value="PP2Cc"/>
    <property type="match status" value="1"/>
</dbReference>
<dbReference type="Gene3D" id="3.60.40.10">
    <property type="entry name" value="PPM-type phosphatase domain"/>
    <property type="match status" value="1"/>
</dbReference>
<dbReference type="GO" id="GO:0004741">
    <property type="term" value="F:[pyruvate dehydrogenase (acetyl-transferring)]-phosphatase activity"/>
    <property type="evidence" value="ECO:0007669"/>
    <property type="project" value="TreeGrafter"/>
</dbReference>
<dbReference type="PANTHER" id="PTHR13832">
    <property type="entry name" value="PROTEIN PHOSPHATASE 2C"/>
    <property type="match status" value="1"/>
</dbReference>
<proteinExistence type="predicted"/>
<sequence>MITGLVRRIFGSGARSLTSIHVYGSRCYCVIREDHAHGLKFLGKHTGRKQIEKLLSATAIEIDFSRYVASGLIGECCPLKRIYVNQLPANTPTRDRWNAGLTQVDGVVSSFLFTVLDGHIGTACVHALAWAILDYVGASFLDNDKLELVLNHYRTHELGQPYHLARRLDLLSSEGRRRLGHAAGPPPTQLSQYIKRCLHDYVKDLVSRPSRNLDPAYCLTESLLRLDDDLCSIGKDIDLRAGFYESPPDGFPDDYEPTLSRDLIRVALSGAVGVTGRLYWRETESDPDQPIHLHVANVGDCGAVLLRLEDPLATDKNDMHLRAVCCTTPHQGAVNRSELERIQAEHPENPLSELFRDGGRLLGELLPSRAFGDVRYKWPAARLLEMSKALSELSSPQAPKLSPKADSSPLPHPYTSPPYLTAKPEVTHFEITRADRFLVLATDGFWEMLSIEEVRKIMEDELRERTSPATRLLWNCLATVPPPIAKAIANDGIGNSGTRAESRTAKHEQRESQQKSFGRAFKLLSLPPGLARYYRDDITVMVIELSPK</sequence>
<evidence type="ECO:0000259" key="2">
    <source>
        <dbReference type="PROSITE" id="PS51746"/>
    </source>
</evidence>
<dbReference type="AlphaFoldDB" id="A0AAV2TLW6"/>
<organism evidence="3 4">
    <name type="scientific">Calicophoron daubneyi</name>
    <name type="common">Rumen fluke</name>
    <name type="synonym">Paramphistomum daubneyi</name>
    <dbReference type="NCBI Taxonomy" id="300641"/>
    <lineage>
        <taxon>Eukaryota</taxon>
        <taxon>Metazoa</taxon>
        <taxon>Spiralia</taxon>
        <taxon>Lophotrochozoa</taxon>
        <taxon>Platyhelminthes</taxon>
        <taxon>Trematoda</taxon>
        <taxon>Digenea</taxon>
        <taxon>Plagiorchiida</taxon>
        <taxon>Pronocephalata</taxon>
        <taxon>Paramphistomoidea</taxon>
        <taxon>Paramphistomidae</taxon>
        <taxon>Calicophoron</taxon>
    </lineage>
</organism>
<feature type="compositionally biased region" description="Basic and acidic residues" evidence="1">
    <location>
        <begin position="500"/>
        <end position="513"/>
    </location>
</feature>
<name>A0AAV2TLW6_CALDB</name>
<dbReference type="InterPro" id="IPR015655">
    <property type="entry name" value="PP2C"/>
</dbReference>
<dbReference type="InterPro" id="IPR036457">
    <property type="entry name" value="PPM-type-like_dom_sf"/>
</dbReference>
<evidence type="ECO:0000256" key="1">
    <source>
        <dbReference type="SAM" id="MobiDB-lite"/>
    </source>
</evidence>
<dbReference type="Proteomes" id="UP001497525">
    <property type="component" value="Unassembled WGS sequence"/>
</dbReference>
<dbReference type="PROSITE" id="PS51746">
    <property type="entry name" value="PPM_2"/>
    <property type="match status" value="1"/>
</dbReference>
<dbReference type="GO" id="GO:0005739">
    <property type="term" value="C:mitochondrion"/>
    <property type="evidence" value="ECO:0007669"/>
    <property type="project" value="TreeGrafter"/>
</dbReference>
<dbReference type="EMBL" id="CAXLJL010000390">
    <property type="protein sequence ID" value="CAL5137417.1"/>
    <property type="molecule type" value="Genomic_DNA"/>
</dbReference>
<feature type="region of interest" description="Disordered" evidence="1">
    <location>
        <begin position="394"/>
        <end position="413"/>
    </location>
</feature>
<accession>A0AAV2TLW6</accession>
<dbReference type="InterPro" id="IPR001932">
    <property type="entry name" value="PPM-type_phosphatase-like_dom"/>
</dbReference>
<comment type="caution">
    <text evidence="3">The sequence shown here is derived from an EMBL/GenBank/DDBJ whole genome shotgun (WGS) entry which is preliminary data.</text>
</comment>
<protein>
    <recommendedName>
        <fullName evidence="2">PPM-type phosphatase domain-containing protein</fullName>
    </recommendedName>
</protein>